<keyword evidence="3" id="KW-1185">Reference proteome</keyword>
<dbReference type="OrthoDB" id="7976202at2759"/>
<feature type="region of interest" description="Disordered" evidence="1">
    <location>
        <begin position="1"/>
        <end position="25"/>
    </location>
</feature>
<proteinExistence type="predicted"/>
<feature type="compositionally biased region" description="Low complexity" evidence="1">
    <location>
        <begin position="157"/>
        <end position="175"/>
    </location>
</feature>
<protein>
    <submittedName>
        <fullName evidence="2">Uncharacterized protein</fullName>
    </submittedName>
</protein>
<name>F4WBH2_ACREC</name>
<reference evidence="2" key="1">
    <citation type="submission" date="2011-02" db="EMBL/GenBank/DDBJ databases">
        <title>The genome of the leaf-cutting ant Acromyrmex echinatior suggests key adaptations to social evolution and fungus farming.</title>
        <authorList>
            <person name="Nygaard S."/>
            <person name="Zhang G."/>
        </authorList>
    </citation>
    <scope>NUCLEOTIDE SEQUENCE</scope>
</reference>
<evidence type="ECO:0000313" key="3">
    <source>
        <dbReference type="Proteomes" id="UP000007755"/>
    </source>
</evidence>
<dbReference type="InParanoid" id="F4WBH2"/>
<gene>
    <name evidence="2" type="ORF">G5I_02884</name>
</gene>
<dbReference type="Proteomes" id="UP000007755">
    <property type="component" value="Unassembled WGS sequence"/>
</dbReference>
<accession>F4WBH2</accession>
<organism evidence="3">
    <name type="scientific">Acromyrmex echinatior</name>
    <name type="common">Panamanian leafcutter ant</name>
    <name type="synonym">Acromyrmex octospinosus echinatior</name>
    <dbReference type="NCBI Taxonomy" id="103372"/>
    <lineage>
        <taxon>Eukaryota</taxon>
        <taxon>Metazoa</taxon>
        <taxon>Ecdysozoa</taxon>
        <taxon>Arthropoda</taxon>
        <taxon>Hexapoda</taxon>
        <taxon>Insecta</taxon>
        <taxon>Pterygota</taxon>
        <taxon>Neoptera</taxon>
        <taxon>Endopterygota</taxon>
        <taxon>Hymenoptera</taxon>
        <taxon>Apocrita</taxon>
        <taxon>Aculeata</taxon>
        <taxon>Formicoidea</taxon>
        <taxon>Formicidae</taxon>
        <taxon>Myrmicinae</taxon>
        <taxon>Acromyrmex</taxon>
    </lineage>
</organism>
<feature type="compositionally biased region" description="Low complexity" evidence="1">
    <location>
        <begin position="84"/>
        <end position="105"/>
    </location>
</feature>
<evidence type="ECO:0000256" key="1">
    <source>
        <dbReference type="SAM" id="MobiDB-lite"/>
    </source>
</evidence>
<dbReference type="AlphaFoldDB" id="F4WBH2"/>
<sequence>MTSAASRNLSGKSQKGSEKKSQMAVAENRYCNATSKSFRGWRICLHDESADERSLQEYVTNSVASFSLSPKRFSFSREDSKGDTSGTGRSSSTGSVTSTTNTSTSAAQQATPHGFPKVVPPPGTVTSSHSLSRRRTLECTPASGLTVHPATGSGATSPRRVGSFRRSGGSSDRPPLMFCRRRLSWPEVDIQATSGIIDNGVKNLELLQEKATTRIKQWSKCCQAAIVKRLFIDEAVVSD</sequence>
<dbReference type="EMBL" id="GL888063">
    <property type="protein sequence ID" value="EGI68451.1"/>
    <property type="molecule type" value="Genomic_DNA"/>
</dbReference>
<feature type="region of interest" description="Disordered" evidence="1">
    <location>
        <begin position="74"/>
        <end position="175"/>
    </location>
</feature>
<evidence type="ECO:0000313" key="2">
    <source>
        <dbReference type="EMBL" id="EGI68451.1"/>
    </source>
</evidence>